<reference evidence="6 7" key="1">
    <citation type="submission" date="2019-01" db="EMBL/GenBank/DDBJ databases">
        <title>Sinorhodobacter populi sp. nov. isolated from the symptomatic bark tissue of Populus euramericana canker.</title>
        <authorList>
            <person name="Xu G."/>
        </authorList>
    </citation>
    <scope>NUCLEOTIDE SEQUENCE [LARGE SCALE GENOMIC DNA]</scope>
    <source>
        <strain evidence="5 6">07D10-4-3</strain>
        <strain evidence="2 9">2D-5</strain>
        <strain evidence="4 8">D19-10-3-21</strain>
        <strain evidence="3 7">SK2B-1</strain>
    </source>
</reference>
<dbReference type="Proteomes" id="UP000285295">
    <property type="component" value="Unassembled WGS sequence"/>
</dbReference>
<protein>
    <recommendedName>
        <fullName evidence="10">Porin</fullName>
    </recommendedName>
</protein>
<evidence type="ECO:0000256" key="1">
    <source>
        <dbReference type="SAM" id="SignalP"/>
    </source>
</evidence>
<evidence type="ECO:0000313" key="3">
    <source>
        <dbReference type="EMBL" id="RWR24360.1"/>
    </source>
</evidence>
<dbReference type="SUPFAM" id="SSF56935">
    <property type="entry name" value="Porins"/>
    <property type="match status" value="1"/>
</dbReference>
<dbReference type="OrthoDB" id="7686946at2"/>
<evidence type="ECO:0000313" key="6">
    <source>
        <dbReference type="Proteomes" id="UP000284451"/>
    </source>
</evidence>
<evidence type="ECO:0000313" key="8">
    <source>
        <dbReference type="Proteomes" id="UP000285295"/>
    </source>
</evidence>
<evidence type="ECO:0000313" key="9">
    <source>
        <dbReference type="Proteomes" id="UP000285710"/>
    </source>
</evidence>
<dbReference type="EMBL" id="SAUW01000012">
    <property type="protein sequence ID" value="RWR10470.1"/>
    <property type="molecule type" value="Genomic_DNA"/>
</dbReference>
<sequence length="233" mass="24722">MKQALAWALCATAALPGMAQAEITSAEIGLDYSTFGDADARDAHKATLGGALEFAITPQFAFQGDLAQRYYGFANWKGTTFTGHGIFHAGPDTAIGGFVGKDWLSHDNGGEFYGFEARQSLGPIAVEGYGLYFDGEKEDGYGVGLRGDYQLTNQLTVGGRFDTLNTDMGMPRLSATTSYEFAPGYAVNGELGYADPKNSDKEVFLTLGVKATFGPGQGVTFGGRGLQEILPGY</sequence>
<evidence type="ECO:0000313" key="7">
    <source>
        <dbReference type="Proteomes" id="UP000284476"/>
    </source>
</evidence>
<dbReference type="Proteomes" id="UP000284476">
    <property type="component" value="Unassembled WGS sequence"/>
</dbReference>
<evidence type="ECO:0000313" key="5">
    <source>
        <dbReference type="EMBL" id="RWR31475.1"/>
    </source>
</evidence>
<evidence type="ECO:0000313" key="4">
    <source>
        <dbReference type="EMBL" id="RWR31327.1"/>
    </source>
</evidence>
<accession>A0A443KFE7</accession>
<dbReference type="EMBL" id="SAUY01000011">
    <property type="protein sequence ID" value="RWR31475.1"/>
    <property type="molecule type" value="Genomic_DNA"/>
</dbReference>
<proteinExistence type="predicted"/>
<name>A0A443JV17_9RHOB</name>
<accession>A0A443IT94</accession>
<dbReference type="Proteomes" id="UP000285710">
    <property type="component" value="Unassembled WGS sequence"/>
</dbReference>
<keyword evidence="1" id="KW-0732">Signal</keyword>
<dbReference type="EMBL" id="SAUX01000004">
    <property type="protein sequence ID" value="RWR31327.1"/>
    <property type="molecule type" value="Genomic_DNA"/>
</dbReference>
<feature type="signal peptide" evidence="1">
    <location>
        <begin position="1"/>
        <end position="21"/>
    </location>
</feature>
<dbReference type="RefSeq" id="WP_128207149.1">
    <property type="nucleotide sequence ID" value="NZ_JBHRSO010000057.1"/>
</dbReference>
<dbReference type="AlphaFoldDB" id="A0A443JV17"/>
<evidence type="ECO:0000313" key="2">
    <source>
        <dbReference type="EMBL" id="RWR10470.1"/>
    </source>
</evidence>
<reference evidence="6 7" key="2">
    <citation type="submission" date="2019-01" db="EMBL/GenBank/DDBJ databases">
        <authorList>
            <person name="Li Y."/>
        </authorList>
    </citation>
    <scope>NUCLEOTIDE SEQUENCE [LARGE SCALE GENOMIC DNA]</scope>
    <source>
        <strain evidence="5 6">07D10-4-3</strain>
        <strain evidence="2 9">2D-5</strain>
        <strain evidence="4 8">D19-10-3-21</strain>
        <strain evidence="3 7">SK2B-1</strain>
    </source>
</reference>
<comment type="caution">
    <text evidence="3">The sequence shown here is derived from an EMBL/GenBank/DDBJ whole genome shotgun (WGS) entry which is preliminary data.</text>
</comment>
<feature type="chain" id="PRO_5036353736" description="Porin" evidence="1">
    <location>
        <begin position="22"/>
        <end position="233"/>
    </location>
</feature>
<accession>A0A443KES7</accession>
<accession>A0A443JV17</accession>
<evidence type="ECO:0008006" key="10">
    <source>
        <dbReference type="Google" id="ProtNLM"/>
    </source>
</evidence>
<keyword evidence="9" id="KW-1185">Reference proteome</keyword>
<organism evidence="3 7">
    <name type="scientific">Paenirhodobacter populi</name>
    <dbReference type="NCBI Taxonomy" id="2306993"/>
    <lineage>
        <taxon>Bacteria</taxon>
        <taxon>Pseudomonadati</taxon>
        <taxon>Pseudomonadota</taxon>
        <taxon>Alphaproteobacteria</taxon>
        <taxon>Rhodobacterales</taxon>
        <taxon>Rhodobacter group</taxon>
        <taxon>Paenirhodobacter</taxon>
    </lineage>
</organism>
<dbReference type="EMBL" id="SAUZ01000001">
    <property type="protein sequence ID" value="RWR24360.1"/>
    <property type="molecule type" value="Genomic_DNA"/>
</dbReference>
<dbReference type="Proteomes" id="UP000284451">
    <property type="component" value="Unassembled WGS sequence"/>
</dbReference>
<gene>
    <name evidence="5" type="ORF">D2T29_10600</name>
    <name evidence="3" type="ORF">D2T30_00105</name>
    <name evidence="4" type="ORF">D2T31_04825</name>
    <name evidence="2" type="ORF">D2T33_12485</name>
</gene>